<evidence type="ECO:0000313" key="2">
    <source>
        <dbReference type="Proteomes" id="UP000000812"/>
    </source>
</evidence>
<dbReference type="KEGG" id="xfa:XF_0219"/>
<dbReference type="Proteomes" id="UP000000812">
    <property type="component" value="Chromosome"/>
</dbReference>
<organism evidence="1 2">
    <name type="scientific">Xylella fastidiosa (strain 9a5c)</name>
    <dbReference type="NCBI Taxonomy" id="160492"/>
    <lineage>
        <taxon>Bacteria</taxon>
        <taxon>Pseudomonadati</taxon>
        <taxon>Pseudomonadota</taxon>
        <taxon>Gammaproteobacteria</taxon>
        <taxon>Lysobacterales</taxon>
        <taxon>Lysobacteraceae</taxon>
        <taxon>Xylella</taxon>
    </lineage>
</organism>
<dbReference type="AlphaFoldDB" id="Q9PGS9"/>
<evidence type="ECO:0000313" key="1">
    <source>
        <dbReference type="EMBL" id="AAF83032.1"/>
    </source>
</evidence>
<dbReference type="HOGENOM" id="CLU_2756955_0_0_6"/>
<name>Q9PGS9_XYLFA</name>
<protein>
    <submittedName>
        <fullName evidence="1">Uncharacterized protein</fullName>
    </submittedName>
</protein>
<sequence length="70" mass="8081">MVSTIVRKSAEFSISIHFIMISRGNTVWTSYPTPQPRTLSQQRHPHLCTLQNIMSWPYTMRHSAMSMSVS</sequence>
<dbReference type="EMBL" id="AE003849">
    <property type="protein sequence ID" value="AAF83032.1"/>
    <property type="molecule type" value="Genomic_DNA"/>
</dbReference>
<reference evidence="1 2" key="1">
    <citation type="journal article" date="2000" name="Nature">
        <title>The genome sequence of the plant pathogen Xylella fastidiosa.</title>
        <authorList>
            <person name="Simpson A.J."/>
            <person name="Reinach F.C."/>
            <person name="Arruda P."/>
            <person name="Abreu F.A."/>
            <person name="Acencio M."/>
            <person name="Alvarenga R."/>
            <person name="Alves L.M."/>
            <person name="Araya J.E."/>
            <person name="Baia G.S."/>
            <person name="Baptista C.S."/>
            <person name="Barros M.H."/>
            <person name="Bonaccorsi E.D."/>
            <person name="Bordin S."/>
            <person name="Bove J.M."/>
            <person name="Briones M.R."/>
            <person name="Bueno M.R."/>
            <person name="Camargo A.A."/>
            <person name="Camargo L.E."/>
            <person name="Carraro D.M."/>
            <person name="Carrer H."/>
            <person name="Colauto N.B."/>
            <person name="Colombo C."/>
            <person name="Costa F.F."/>
            <person name="Costa M.C."/>
            <person name="Costa-Neto C.M."/>
            <person name="Coutinho L.L."/>
            <person name="Cristofani M."/>
            <person name="Dias-Neto E."/>
            <person name="Docena C."/>
            <person name="El-Dorry H."/>
            <person name="Facincani A.P."/>
            <person name="Ferreira A.J."/>
            <person name="Ferreira V.C."/>
            <person name="Ferro J.A."/>
            <person name="Fraga J.S."/>
            <person name="Franca S.C."/>
            <person name="Franco M.C."/>
            <person name="Frohme M."/>
            <person name="Furlan L.R."/>
            <person name="Garnier M."/>
            <person name="Goldman G.H."/>
            <person name="Goldman M.H."/>
            <person name="Gomes S.L."/>
            <person name="Gruber A."/>
            <person name="Ho P.L."/>
            <person name="Hoheisel J.D."/>
            <person name="Junqueira M.L."/>
            <person name="Kemper E.L."/>
            <person name="Kitajima J.P."/>
            <person name="Krieger J.E."/>
            <person name="Kuramae E.E."/>
            <person name="Laigret F."/>
            <person name="Lambais M.R."/>
            <person name="Leite L.C."/>
            <person name="Lemos E.G."/>
            <person name="Lemos M.V."/>
            <person name="Lopes S.A."/>
            <person name="Lopes C.R."/>
            <person name="Machado J.A."/>
            <person name="Machado M.A."/>
            <person name="Madeira A.M."/>
            <person name="Madeira H.M."/>
            <person name="Marino C.L."/>
            <person name="Marques M.V."/>
            <person name="Martins E.A."/>
            <person name="Martins E.M."/>
            <person name="Matsukuma A.Y."/>
            <person name="Menck C.F."/>
            <person name="Miracca E.C."/>
            <person name="Miyaki C.Y."/>
            <person name="Monteriro-Vitorello C.B."/>
            <person name="Moon D.H."/>
            <person name="Nagai M.A."/>
            <person name="Nascimento A.L."/>
            <person name="Netto L.E."/>
            <person name="Nhani A.Jr."/>
            <person name="Nobrega F.G."/>
            <person name="Nunes L.R."/>
            <person name="Oliveira M.A."/>
            <person name="de Oliveira M.C."/>
            <person name="de Oliveira R.C."/>
            <person name="Palmieri D.A."/>
            <person name="Paris A."/>
            <person name="Peixoto B.R."/>
            <person name="Pereira G.A."/>
            <person name="Pereira H.A.Jr."/>
            <person name="Pesquero J.B."/>
            <person name="Quaggio R.B."/>
            <person name="Roberto P.G."/>
            <person name="Rodrigues V."/>
            <person name="de M Rosa A.J."/>
            <person name="de Rosa V.E.Jr."/>
            <person name="de Sa R.G."/>
            <person name="Santelli R.V."/>
            <person name="Sawasaki H.E."/>
            <person name="da Silva A.C."/>
            <person name="da Silva A.M."/>
            <person name="da Silva F.R."/>
            <person name="da Silva W.A.Jr."/>
            <person name="da Silveira J.F."/>
            <person name="Silvestri M.L."/>
            <person name="Siqueira W.J."/>
            <person name="de Souza A.A."/>
            <person name="de Souza A.P."/>
            <person name="Terenzi M.F."/>
            <person name="Truffi D."/>
            <person name="Tsai S.M."/>
            <person name="Tsuhako M.H."/>
            <person name="Vallada H."/>
            <person name="Van Sluys M.A."/>
            <person name="Verjovski-Almeida S."/>
            <person name="Vettore A.L."/>
            <person name="Zago M.A."/>
            <person name="Zatz M."/>
            <person name="Meidanis J."/>
            <person name="Setubal J.C."/>
        </authorList>
    </citation>
    <scope>NUCLEOTIDE SEQUENCE [LARGE SCALE GENOMIC DNA]</scope>
    <source>
        <strain evidence="1 2">9a5c</strain>
    </source>
</reference>
<gene>
    <name evidence="1" type="ordered locus">XF_0219</name>
</gene>
<proteinExistence type="predicted"/>
<accession>Q9PGS9</accession>
<dbReference type="PIR" id="G82833">
    <property type="entry name" value="G82833"/>
</dbReference>